<comment type="subcellular location">
    <subcellularLocation>
        <location evidence="1 6">Mitochondrion matrix</location>
    </subcellularLocation>
</comment>
<dbReference type="Proteomes" id="UP001189429">
    <property type="component" value="Unassembled WGS sequence"/>
</dbReference>
<reference evidence="8" key="1">
    <citation type="submission" date="2023-10" db="EMBL/GenBank/DDBJ databases">
        <authorList>
            <person name="Chen Y."/>
            <person name="Shah S."/>
            <person name="Dougan E. K."/>
            <person name="Thang M."/>
            <person name="Chan C."/>
        </authorList>
    </citation>
    <scope>NUCLEOTIDE SEQUENCE [LARGE SCALE GENOMIC DNA]</scope>
</reference>
<evidence type="ECO:0000256" key="6">
    <source>
        <dbReference type="RuleBase" id="RU368039"/>
    </source>
</evidence>
<evidence type="ECO:0000256" key="3">
    <source>
        <dbReference type="ARBA" id="ARBA00022946"/>
    </source>
</evidence>
<comment type="caution">
    <text evidence="8">The sequence shown here is derived from an EMBL/GenBank/DDBJ whole genome shotgun (WGS) entry which is preliminary data.</text>
</comment>
<evidence type="ECO:0000256" key="2">
    <source>
        <dbReference type="ARBA" id="ARBA00006020"/>
    </source>
</evidence>
<evidence type="ECO:0000313" key="9">
    <source>
        <dbReference type="Proteomes" id="UP001189429"/>
    </source>
</evidence>
<protein>
    <recommendedName>
        <fullName evidence="6">Succinate dehydrogenase assembly factor 3</fullName>
        <shortName evidence="6">SDH assembly factor 3</shortName>
        <shortName evidence="6">SDHAF3</shortName>
    </recommendedName>
</protein>
<proteinExistence type="inferred from homology"/>
<gene>
    <name evidence="8" type="ORF">PCOR1329_LOCUS74898</name>
</gene>
<dbReference type="EMBL" id="CAUYUJ010020186">
    <property type="protein sequence ID" value="CAK0896426.1"/>
    <property type="molecule type" value="Genomic_DNA"/>
</dbReference>
<evidence type="ECO:0000256" key="5">
    <source>
        <dbReference type="ARBA" id="ARBA00023186"/>
    </source>
</evidence>
<evidence type="ECO:0000256" key="4">
    <source>
        <dbReference type="ARBA" id="ARBA00023128"/>
    </source>
</evidence>
<comment type="function">
    <text evidence="6">Plays an essential role in the assembly of succinate dehydrogenase (SDH), an enzyme complex (also referred to as respiratory complex II) that is a component of both the tricarboxylic acid (TCA) cycle and the mitochondrial electron transport chain, and which couples the oxidation of succinate to fumarate with the reduction of ubiquinone (coenzyme Q) to ubiquinol. Promotes maturation of the iron-sulfur protein subunit of the SDH catalytic dimer, protecting it from the deleterious effects of oxidants. May act together with SDHAF1.</text>
</comment>
<keyword evidence="5 6" id="KW-0143">Chaperone</keyword>
<dbReference type="PANTHER" id="PTHR13137">
    <property type="entry name" value="DC11 ACN9 HOMOLOG"/>
    <property type="match status" value="1"/>
</dbReference>
<dbReference type="CDD" id="cd20270">
    <property type="entry name" value="Complex1_LYR_SDHAF3_LYRM10"/>
    <property type="match status" value="1"/>
</dbReference>
<keyword evidence="9" id="KW-1185">Reference proteome</keyword>
<keyword evidence="4 6" id="KW-0496">Mitochondrion</keyword>
<feature type="region of interest" description="Disordered" evidence="7">
    <location>
        <begin position="77"/>
        <end position="106"/>
    </location>
</feature>
<dbReference type="Pfam" id="PF13233">
    <property type="entry name" value="Complex1_LYR_2"/>
    <property type="match status" value="1"/>
</dbReference>
<comment type="subunit">
    <text evidence="6">Interacts with the iron-sulfur protein subunit within the SDH catalytic dimer.</text>
</comment>
<dbReference type="InterPro" id="IPR008381">
    <property type="entry name" value="SDHAF3/Sdh7"/>
</dbReference>
<name>A0ABN9XE90_9DINO</name>
<keyword evidence="3" id="KW-0809">Transit peptide</keyword>
<evidence type="ECO:0000313" key="8">
    <source>
        <dbReference type="EMBL" id="CAK0896426.1"/>
    </source>
</evidence>
<comment type="similarity">
    <text evidence="2 6">Belongs to the complex I LYR family. SDHAF3 subfamily.</text>
</comment>
<organism evidence="8 9">
    <name type="scientific">Prorocentrum cordatum</name>
    <dbReference type="NCBI Taxonomy" id="2364126"/>
    <lineage>
        <taxon>Eukaryota</taxon>
        <taxon>Sar</taxon>
        <taxon>Alveolata</taxon>
        <taxon>Dinophyceae</taxon>
        <taxon>Prorocentrales</taxon>
        <taxon>Prorocentraceae</taxon>
        <taxon>Prorocentrum</taxon>
    </lineage>
</organism>
<dbReference type="PANTHER" id="PTHR13137:SF6">
    <property type="entry name" value="SUCCINATE DEHYDROGENASE ASSEMBLY FACTOR 3, MITOCHONDRIAL"/>
    <property type="match status" value="1"/>
</dbReference>
<evidence type="ECO:0000256" key="7">
    <source>
        <dbReference type="SAM" id="MobiDB-lite"/>
    </source>
</evidence>
<feature type="compositionally biased region" description="Basic and acidic residues" evidence="7">
    <location>
        <begin position="82"/>
        <end position="106"/>
    </location>
</feature>
<accession>A0ABN9XE90</accession>
<sequence length="106" mass="12209">MGLPAIVNAEGKGLFRSIMRMHRTKLPQTMRSLGDAYVRKEFRLHYKPEVEGKHRTMFVGEWKKYVAMISSQEDVVGQELTSDQRGKLNDDQKKQLGELEKTAKSL</sequence>
<evidence type="ECO:0000256" key="1">
    <source>
        <dbReference type="ARBA" id="ARBA00004305"/>
    </source>
</evidence>